<evidence type="ECO:0000256" key="5">
    <source>
        <dbReference type="ARBA" id="ARBA00022496"/>
    </source>
</evidence>
<comment type="subcellular location">
    <subcellularLocation>
        <location evidence="1 19">Cell outer membrane</location>
        <topology evidence="1 19">Multi-pass membrane protein</topology>
    </subcellularLocation>
</comment>
<keyword evidence="12 20" id="KW-0798">TonB box</keyword>
<evidence type="ECO:0000256" key="11">
    <source>
        <dbReference type="ARBA" id="ARBA00023065"/>
    </source>
</evidence>
<dbReference type="GO" id="GO:0006829">
    <property type="term" value="P:zinc ion transport"/>
    <property type="evidence" value="ECO:0007669"/>
    <property type="project" value="UniProtKB-KW"/>
</dbReference>
<evidence type="ECO:0000256" key="10">
    <source>
        <dbReference type="ARBA" id="ARBA00023004"/>
    </source>
</evidence>
<dbReference type="AlphaFoldDB" id="A0A9X8ENN5"/>
<dbReference type="GO" id="GO:0015675">
    <property type="term" value="P:nickel cation transport"/>
    <property type="evidence" value="ECO:0007669"/>
    <property type="project" value="UniProtKB-KW"/>
</dbReference>
<evidence type="ECO:0000256" key="8">
    <source>
        <dbReference type="ARBA" id="ARBA00022729"/>
    </source>
</evidence>
<dbReference type="FunFam" id="2.40.170.20:FF:000005">
    <property type="entry name" value="TonB-dependent siderophore receptor"/>
    <property type="match status" value="1"/>
</dbReference>
<evidence type="ECO:0000256" key="6">
    <source>
        <dbReference type="ARBA" id="ARBA00022596"/>
    </source>
</evidence>
<dbReference type="InterPro" id="IPR039426">
    <property type="entry name" value="TonB-dep_rcpt-like"/>
</dbReference>
<evidence type="ECO:0000313" key="23">
    <source>
        <dbReference type="EMBL" id="ROQ51779.1"/>
    </source>
</evidence>
<keyword evidence="14 19" id="KW-0472">Membrane</keyword>
<evidence type="ECO:0000256" key="18">
    <source>
        <dbReference type="ARBA" id="ARBA00072467"/>
    </source>
</evidence>
<evidence type="ECO:0000256" key="15">
    <source>
        <dbReference type="ARBA" id="ARBA00023170"/>
    </source>
</evidence>
<dbReference type="Pfam" id="PF07715">
    <property type="entry name" value="Plug"/>
    <property type="match status" value="1"/>
</dbReference>
<keyword evidence="4 19" id="KW-1134">Transmembrane beta strand</keyword>
<dbReference type="InterPro" id="IPR010105">
    <property type="entry name" value="TonB_sidphr_rcpt"/>
</dbReference>
<evidence type="ECO:0000256" key="3">
    <source>
        <dbReference type="ARBA" id="ARBA00022448"/>
    </source>
</evidence>
<dbReference type="InterPro" id="IPR036942">
    <property type="entry name" value="Beta-barrel_TonB_sf"/>
</dbReference>
<keyword evidence="13" id="KW-0921">Nickel transport</keyword>
<dbReference type="PROSITE" id="PS52016">
    <property type="entry name" value="TONB_DEPENDENT_REC_3"/>
    <property type="match status" value="1"/>
</dbReference>
<dbReference type="GO" id="GO:0009279">
    <property type="term" value="C:cell outer membrane"/>
    <property type="evidence" value="ECO:0007669"/>
    <property type="project" value="UniProtKB-SubCell"/>
</dbReference>
<keyword evidence="6" id="KW-0533">Nickel</keyword>
<dbReference type="FunFam" id="2.170.130.10:FF:000001">
    <property type="entry name" value="Catecholate siderophore TonB-dependent receptor"/>
    <property type="match status" value="1"/>
</dbReference>
<proteinExistence type="inferred from homology"/>
<accession>A0A9X8ENN5</accession>
<evidence type="ECO:0000256" key="1">
    <source>
        <dbReference type="ARBA" id="ARBA00004571"/>
    </source>
</evidence>
<dbReference type="GO" id="GO:0015344">
    <property type="term" value="F:siderophore uptake transmembrane transporter activity"/>
    <property type="evidence" value="ECO:0007669"/>
    <property type="project" value="TreeGrafter"/>
</dbReference>
<evidence type="ECO:0000256" key="7">
    <source>
        <dbReference type="ARBA" id="ARBA00022692"/>
    </source>
</evidence>
<keyword evidence="11" id="KW-0406">Ion transport</keyword>
<sequence length="804" mass="87699">MKFRAKSSLVRCVSIGLGAAAWLPLGVGVSQAVAAQQVEQVYRFAQPSKPLPQALNDFSRVTGLSVVYTVELPGLAAPALTGTFSAEQALQRLLGNSGFTYRRVNARTLTVEPLAQAGALNLEPTTVSSQQDSVGSYQPPATSAIMRSQVPNLEIPQAINVVPAQVLADQAPRNLDDALSNVSGITQGNNFGATADTVMKRGFGDNRDGSIMRDGMPLVQGRSLNASTERVEVLKGPASLLYGIQDPGGVINVVSKRPQLQRYNAVNLRGSSYGSGKNGSGGGLDSTGALGDSNFAYRLVLDHEDEDYWRNFGTHRETLVAPSLAWFGEDTQVQLAYEHREFLYPFDRGTAIDPRTNHPLNIPSTRRLDEPFNNMEGRSDLYRLEVDHQLADDWKLHFGYSFNRETYDASQVRVTAVDPAKGTLTRNLDGTRGALSSDRFATVSLDGKLQLAGMQHDVLVGVDDEYRKVFRADLIRGARNTFDYLDPVYGQVQPGTAVRDSDSDQTDKLRSNSLFFQDSIHLDEHWILVAGARYQQFDQYAGRGRPFKANTDNSGQAWVPRAGLVYKVDDTLSFYGSYTESFKPNSSIAPMTGGLVLDSSIAPEEGKSWELGAKLDLPGAITGSVALFDITKQNVLVANFDTATGDTLYSSAGEVKSRGLEMDLTGQVSERWSLIGSYAFTDAQVSQDPKLKGNRLQNVARHTGSLSAVYDVGSLFGGDRLRVGAGARYVGERAGNAENDFDLPAYTVADAFASYETRLDEHKVRFQLNVKNLFDKTYYSSAVNRYFVAVGDSRQVSLSSTLEF</sequence>
<dbReference type="PANTHER" id="PTHR32552:SF85">
    <property type="entry name" value="BLL7968 PROTEIN"/>
    <property type="match status" value="1"/>
</dbReference>
<dbReference type="InterPro" id="IPR011662">
    <property type="entry name" value="Secretin/TonB_short_N"/>
</dbReference>
<feature type="signal peptide" evidence="21">
    <location>
        <begin position="1"/>
        <end position="34"/>
    </location>
</feature>
<keyword evidence="9" id="KW-0864">Zinc transport</keyword>
<dbReference type="SMART" id="SM00965">
    <property type="entry name" value="STN"/>
    <property type="match status" value="1"/>
</dbReference>
<keyword evidence="5" id="KW-0410">Iron transport</keyword>
<gene>
    <name evidence="23" type="ORF">EDF85_2249</name>
</gene>
<dbReference type="InterPro" id="IPR037066">
    <property type="entry name" value="Plug_dom_sf"/>
</dbReference>
<feature type="chain" id="PRO_5040959657" description="Metal-pseudopaline receptor CntO" evidence="21">
    <location>
        <begin position="35"/>
        <end position="804"/>
    </location>
</feature>
<keyword evidence="9" id="KW-0862">Zinc</keyword>
<dbReference type="SUPFAM" id="SSF56935">
    <property type="entry name" value="Porins"/>
    <property type="match status" value="1"/>
</dbReference>
<evidence type="ECO:0000256" key="13">
    <source>
        <dbReference type="ARBA" id="ARBA00023112"/>
    </source>
</evidence>
<comment type="similarity">
    <text evidence="2 19 20">Belongs to the TonB-dependent receptor family.</text>
</comment>
<evidence type="ECO:0000256" key="16">
    <source>
        <dbReference type="ARBA" id="ARBA00023237"/>
    </source>
</evidence>
<evidence type="ECO:0000256" key="19">
    <source>
        <dbReference type="PROSITE-ProRule" id="PRU01360"/>
    </source>
</evidence>
<dbReference type="CDD" id="cd01347">
    <property type="entry name" value="ligand_gated_channel"/>
    <property type="match status" value="1"/>
</dbReference>
<keyword evidence="3 19" id="KW-0813">Transport</keyword>
<dbReference type="Gene3D" id="2.40.170.20">
    <property type="entry name" value="TonB-dependent receptor, beta-barrel domain"/>
    <property type="match status" value="1"/>
</dbReference>
<dbReference type="RefSeq" id="WP_123752892.1">
    <property type="nucleotide sequence ID" value="NZ_RJUR01000012.1"/>
</dbReference>
<dbReference type="EMBL" id="RJUR01000012">
    <property type="protein sequence ID" value="ROQ51779.1"/>
    <property type="molecule type" value="Genomic_DNA"/>
</dbReference>
<evidence type="ECO:0000256" key="14">
    <source>
        <dbReference type="ARBA" id="ARBA00023136"/>
    </source>
</evidence>
<protein>
    <recommendedName>
        <fullName evidence="18">Metal-pseudopaline receptor CntO</fullName>
    </recommendedName>
</protein>
<keyword evidence="7 19" id="KW-0812">Transmembrane</keyword>
<keyword evidence="16 19" id="KW-0998">Cell outer membrane</keyword>
<name>A0A9X8ENN5_PSEPU</name>
<evidence type="ECO:0000256" key="21">
    <source>
        <dbReference type="SAM" id="SignalP"/>
    </source>
</evidence>
<dbReference type="InterPro" id="IPR012910">
    <property type="entry name" value="Plug_dom"/>
</dbReference>
<evidence type="ECO:0000256" key="2">
    <source>
        <dbReference type="ARBA" id="ARBA00009810"/>
    </source>
</evidence>
<evidence type="ECO:0000256" key="9">
    <source>
        <dbReference type="ARBA" id="ARBA00022906"/>
    </source>
</evidence>
<evidence type="ECO:0000256" key="12">
    <source>
        <dbReference type="ARBA" id="ARBA00023077"/>
    </source>
</evidence>
<evidence type="ECO:0000256" key="4">
    <source>
        <dbReference type="ARBA" id="ARBA00022452"/>
    </source>
</evidence>
<dbReference type="GO" id="GO:0015891">
    <property type="term" value="P:siderophore transport"/>
    <property type="evidence" value="ECO:0007669"/>
    <property type="project" value="InterPro"/>
</dbReference>
<dbReference type="GO" id="GO:0038023">
    <property type="term" value="F:signaling receptor activity"/>
    <property type="evidence" value="ECO:0007669"/>
    <property type="project" value="InterPro"/>
</dbReference>
<dbReference type="NCBIfam" id="TIGR01783">
    <property type="entry name" value="TonB-siderophor"/>
    <property type="match status" value="1"/>
</dbReference>
<dbReference type="Gene3D" id="3.55.50.30">
    <property type="match status" value="1"/>
</dbReference>
<dbReference type="Pfam" id="PF00593">
    <property type="entry name" value="TonB_dep_Rec_b-barrel"/>
    <property type="match status" value="1"/>
</dbReference>
<comment type="function">
    <text evidence="17">Transports the metallophore pseudopaline, which is involved in the acquisition of nickel and zinc, and thus enables bacterial growth inside the host, where metal access is limited. Is probably involved in the import of pseudopaline-metal complexes.</text>
</comment>
<dbReference type="Proteomes" id="UP000269115">
    <property type="component" value="Unassembled WGS sequence"/>
</dbReference>
<feature type="domain" description="Secretin/TonB short N-terminal" evidence="22">
    <location>
        <begin position="64"/>
        <end position="114"/>
    </location>
</feature>
<comment type="caution">
    <text evidence="23">The sequence shown here is derived from an EMBL/GenBank/DDBJ whole genome shotgun (WGS) entry which is preliminary data.</text>
</comment>
<evidence type="ECO:0000256" key="20">
    <source>
        <dbReference type="RuleBase" id="RU003357"/>
    </source>
</evidence>
<dbReference type="PANTHER" id="PTHR32552">
    <property type="entry name" value="FERRICHROME IRON RECEPTOR-RELATED"/>
    <property type="match status" value="1"/>
</dbReference>
<reference evidence="23 24" key="1">
    <citation type="submission" date="2018-11" db="EMBL/GenBank/DDBJ databases">
        <title>Genomic analyses of the natural microbiome of Caenorhabditis elegans.</title>
        <authorList>
            <person name="Samuel B."/>
        </authorList>
    </citation>
    <scope>NUCLEOTIDE SEQUENCE [LARGE SCALE GENOMIC DNA]</scope>
    <source>
        <strain evidence="23 24">BIGb0473</strain>
    </source>
</reference>
<dbReference type="Gene3D" id="2.170.130.10">
    <property type="entry name" value="TonB-dependent receptor, plug domain"/>
    <property type="match status" value="1"/>
</dbReference>
<evidence type="ECO:0000313" key="24">
    <source>
        <dbReference type="Proteomes" id="UP000269115"/>
    </source>
</evidence>
<keyword evidence="15 23" id="KW-0675">Receptor</keyword>
<evidence type="ECO:0000256" key="17">
    <source>
        <dbReference type="ARBA" id="ARBA00056786"/>
    </source>
</evidence>
<evidence type="ECO:0000259" key="22">
    <source>
        <dbReference type="SMART" id="SM00965"/>
    </source>
</evidence>
<keyword evidence="8 21" id="KW-0732">Signal</keyword>
<dbReference type="Pfam" id="PF07660">
    <property type="entry name" value="STN"/>
    <property type="match status" value="1"/>
</dbReference>
<organism evidence="23 24">
    <name type="scientific">Pseudomonas putida</name>
    <name type="common">Arthrobacter siderocapsulatus</name>
    <dbReference type="NCBI Taxonomy" id="303"/>
    <lineage>
        <taxon>Bacteria</taxon>
        <taxon>Pseudomonadati</taxon>
        <taxon>Pseudomonadota</taxon>
        <taxon>Gammaproteobacteria</taxon>
        <taxon>Pseudomonadales</taxon>
        <taxon>Pseudomonadaceae</taxon>
        <taxon>Pseudomonas</taxon>
    </lineage>
</organism>
<keyword evidence="10" id="KW-0408">Iron</keyword>
<dbReference type="InterPro" id="IPR000531">
    <property type="entry name" value="Beta-barrel_TonB"/>
</dbReference>